<feature type="binding site" evidence="12 13">
    <location>
        <position position="103"/>
    </location>
    <ligand>
        <name>ATP</name>
        <dbReference type="ChEBI" id="CHEBI:30616"/>
    </ligand>
</feature>
<evidence type="ECO:0000256" key="4">
    <source>
        <dbReference type="ARBA" id="ARBA00017632"/>
    </source>
</evidence>
<dbReference type="NCBIfam" id="NF001908">
    <property type="entry name" value="PRK00668.1"/>
    <property type="match status" value="1"/>
</dbReference>
<keyword evidence="8 12" id="KW-0418">Kinase</keyword>
<evidence type="ECO:0000256" key="10">
    <source>
        <dbReference type="ARBA" id="ARBA00022842"/>
    </source>
</evidence>
<feature type="binding site" evidence="12 13">
    <location>
        <position position="58"/>
    </location>
    <ligand>
        <name>ATP</name>
        <dbReference type="ChEBI" id="CHEBI:30616"/>
    </ligand>
</feature>
<dbReference type="GO" id="GO:0006183">
    <property type="term" value="P:GTP biosynthetic process"/>
    <property type="evidence" value="ECO:0007669"/>
    <property type="project" value="UniProtKB-UniRule"/>
</dbReference>
<evidence type="ECO:0000259" key="16">
    <source>
        <dbReference type="SMART" id="SM00562"/>
    </source>
</evidence>
<keyword evidence="5 12" id="KW-0808">Transferase</keyword>
<dbReference type="GO" id="GO:0006228">
    <property type="term" value="P:UTP biosynthetic process"/>
    <property type="evidence" value="ECO:0007669"/>
    <property type="project" value="UniProtKB-UniRule"/>
</dbReference>
<keyword evidence="6 12" id="KW-0479">Metal-binding</keyword>
<evidence type="ECO:0000256" key="6">
    <source>
        <dbReference type="ARBA" id="ARBA00022723"/>
    </source>
</evidence>
<organism evidence="17 18">
    <name type="scientific">Sumerlaea chitinivorans</name>
    <dbReference type="NCBI Taxonomy" id="2250252"/>
    <lineage>
        <taxon>Bacteria</taxon>
        <taxon>Candidatus Sumerlaeota</taxon>
        <taxon>Candidatus Sumerlaeia</taxon>
        <taxon>Candidatus Sumerlaeales</taxon>
        <taxon>Candidatus Sumerlaeaceae</taxon>
        <taxon>Candidatus Sumerlaea</taxon>
    </lineage>
</organism>
<dbReference type="InterPro" id="IPR034907">
    <property type="entry name" value="NDK-like_dom"/>
</dbReference>
<evidence type="ECO:0000256" key="13">
    <source>
        <dbReference type="PROSITE-ProRule" id="PRU00706"/>
    </source>
</evidence>
<evidence type="ECO:0000256" key="1">
    <source>
        <dbReference type="ARBA" id="ARBA00001946"/>
    </source>
</evidence>
<dbReference type="InterPro" id="IPR001564">
    <property type="entry name" value="Nucleoside_diP_kinase"/>
</dbReference>
<evidence type="ECO:0000313" key="17">
    <source>
        <dbReference type="EMBL" id="AXA36894.1"/>
    </source>
</evidence>
<evidence type="ECO:0000256" key="12">
    <source>
        <dbReference type="HAMAP-Rule" id="MF_00451"/>
    </source>
</evidence>
<comment type="catalytic activity">
    <reaction evidence="12 15">
        <text>a 2'-deoxyribonucleoside 5'-diphosphate + ATP = a 2'-deoxyribonucleoside 5'-triphosphate + ADP</text>
        <dbReference type="Rhea" id="RHEA:44640"/>
        <dbReference type="ChEBI" id="CHEBI:30616"/>
        <dbReference type="ChEBI" id="CHEBI:61560"/>
        <dbReference type="ChEBI" id="CHEBI:73316"/>
        <dbReference type="ChEBI" id="CHEBI:456216"/>
        <dbReference type="EC" id="2.7.4.6"/>
    </reaction>
</comment>
<evidence type="ECO:0000256" key="2">
    <source>
        <dbReference type="ARBA" id="ARBA00008142"/>
    </source>
</evidence>
<comment type="catalytic activity">
    <reaction evidence="12">
        <text>a ribonucleoside 5'-diphosphate + ATP = a ribonucleoside 5'-triphosphate + ADP</text>
        <dbReference type="Rhea" id="RHEA:18113"/>
        <dbReference type="ChEBI" id="CHEBI:30616"/>
        <dbReference type="ChEBI" id="CHEBI:57930"/>
        <dbReference type="ChEBI" id="CHEBI:61557"/>
        <dbReference type="ChEBI" id="CHEBI:456216"/>
        <dbReference type="EC" id="2.7.4.6"/>
    </reaction>
</comment>
<evidence type="ECO:0000256" key="14">
    <source>
        <dbReference type="RuleBase" id="RU004011"/>
    </source>
</evidence>
<feature type="domain" description="Nucleoside diphosphate kinase-like" evidence="16">
    <location>
        <begin position="2"/>
        <end position="139"/>
    </location>
</feature>
<dbReference type="KEGG" id="schv:BRCON_2117"/>
<dbReference type="PANTHER" id="PTHR11349">
    <property type="entry name" value="NUCLEOSIDE DIPHOSPHATE KINASE"/>
    <property type="match status" value="1"/>
</dbReference>
<dbReference type="FunFam" id="3.30.70.141:FF:000003">
    <property type="entry name" value="Nucleoside diphosphate kinase"/>
    <property type="match status" value="1"/>
</dbReference>
<gene>
    <name evidence="12" type="primary">ndk</name>
    <name evidence="17" type="ORF">BRCON_2117</name>
</gene>
<keyword evidence="11 12" id="KW-0546">Nucleotide metabolism</keyword>
<evidence type="ECO:0000256" key="15">
    <source>
        <dbReference type="RuleBase" id="RU004013"/>
    </source>
</evidence>
<comment type="cofactor">
    <cofactor evidence="1 12">
        <name>Mg(2+)</name>
        <dbReference type="ChEBI" id="CHEBI:18420"/>
    </cofactor>
</comment>
<dbReference type="CDD" id="cd04413">
    <property type="entry name" value="NDPk_I"/>
    <property type="match status" value="1"/>
</dbReference>
<keyword evidence="10 12" id="KW-0460">Magnesium</keyword>
<keyword evidence="12" id="KW-0963">Cytoplasm</keyword>
<feature type="binding site" evidence="12 13">
    <location>
        <position position="92"/>
    </location>
    <ligand>
        <name>ATP</name>
        <dbReference type="ChEBI" id="CHEBI:30616"/>
    </ligand>
</feature>
<feature type="binding site" evidence="12 13">
    <location>
        <position position="113"/>
    </location>
    <ligand>
        <name>ATP</name>
        <dbReference type="ChEBI" id="CHEBI:30616"/>
    </ligand>
</feature>
<accession>A0A2Z4Y6Q9</accession>
<feature type="binding site" evidence="12 13">
    <location>
        <position position="86"/>
    </location>
    <ligand>
        <name>ATP</name>
        <dbReference type="ChEBI" id="CHEBI:30616"/>
    </ligand>
</feature>
<comment type="function">
    <text evidence="12">Major role in the synthesis of nucleoside triphosphates other than ATP. The ATP gamma phosphate is transferred to the NDP beta phosphate via a ping-pong mechanism, using a phosphorylated active-site intermediate.</text>
</comment>
<dbReference type="HAMAP" id="MF_00451">
    <property type="entry name" value="NDP_kinase"/>
    <property type="match status" value="1"/>
</dbReference>
<dbReference type="GO" id="GO:0046872">
    <property type="term" value="F:metal ion binding"/>
    <property type="evidence" value="ECO:0007669"/>
    <property type="project" value="UniProtKB-KW"/>
</dbReference>
<dbReference type="SMART" id="SM00562">
    <property type="entry name" value="NDK"/>
    <property type="match status" value="1"/>
</dbReference>
<feature type="binding site" evidence="12 13">
    <location>
        <position position="10"/>
    </location>
    <ligand>
        <name>ATP</name>
        <dbReference type="ChEBI" id="CHEBI:30616"/>
    </ligand>
</feature>
<dbReference type="GO" id="GO:0005524">
    <property type="term" value="F:ATP binding"/>
    <property type="evidence" value="ECO:0007669"/>
    <property type="project" value="UniProtKB-UniRule"/>
</dbReference>
<evidence type="ECO:0000256" key="11">
    <source>
        <dbReference type="ARBA" id="ARBA00023080"/>
    </source>
</evidence>
<evidence type="ECO:0000256" key="3">
    <source>
        <dbReference type="ARBA" id="ARBA00012966"/>
    </source>
</evidence>
<feature type="active site" description="Pros-phosphohistidine intermediate" evidence="12 13">
    <location>
        <position position="116"/>
    </location>
</feature>
<comment type="subunit">
    <text evidence="12">Homotetramer.</text>
</comment>
<proteinExistence type="inferred from homology"/>
<reference evidence="17 18" key="1">
    <citation type="submission" date="2018-05" db="EMBL/GenBank/DDBJ databases">
        <title>A metagenomic window into the 2 km-deep terrestrial subsurface aquifer revealed taxonomically and functionally diverse microbial community comprising novel uncultured bacterial lineages.</title>
        <authorList>
            <person name="Kadnikov V.V."/>
            <person name="Mardanov A.V."/>
            <person name="Beletsky A.V."/>
            <person name="Banks D."/>
            <person name="Pimenov N.V."/>
            <person name="Frank Y.A."/>
            <person name="Karnachuk O.V."/>
            <person name="Ravin N.V."/>
        </authorList>
    </citation>
    <scope>NUCLEOTIDE SEQUENCE [LARGE SCALE GENOMIC DNA]</scope>
    <source>
        <strain evidence="17">BY</strain>
    </source>
</reference>
<evidence type="ECO:0000256" key="9">
    <source>
        <dbReference type="ARBA" id="ARBA00022840"/>
    </source>
</evidence>
<keyword evidence="7 12" id="KW-0547">Nucleotide-binding</keyword>
<comment type="similarity">
    <text evidence="2 12 13 14">Belongs to the NDK family.</text>
</comment>
<dbReference type="Proteomes" id="UP000262583">
    <property type="component" value="Chromosome"/>
</dbReference>
<name>A0A2Z4Y6Q9_SUMC1</name>
<keyword evidence="9 12" id="KW-0067">ATP-binding</keyword>
<dbReference type="EC" id="2.7.4.6" evidence="3 12"/>
<evidence type="ECO:0000313" key="18">
    <source>
        <dbReference type="Proteomes" id="UP000262583"/>
    </source>
</evidence>
<dbReference type="PROSITE" id="PS00469">
    <property type="entry name" value="NDPK"/>
    <property type="match status" value="1"/>
</dbReference>
<dbReference type="Pfam" id="PF00334">
    <property type="entry name" value="NDK"/>
    <property type="match status" value="1"/>
</dbReference>
<dbReference type="GO" id="GO:0005737">
    <property type="term" value="C:cytoplasm"/>
    <property type="evidence" value="ECO:0007669"/>
    <property type="project" value="UniProtKB-SubCell"/>
</dbReference>
<evidence type="ECO:0000256" key="7">
    <source>
        <dbReference type="ARBA" id="ARBA00022741"/>
    </source>
</evidence>
<dbReference type="GO" id="GO:0004550">
    <property type="term" value="F:nucleoside diphosphate kinase activity"/>
    <property type="evidence" value="ECO:0007669"/>
    <property type="project" value="UniProtKB-UniRule"/>
</dbReference>
<evidence type="ECO:0000256" key="8">
    <source>
        <dbReference type="ARBA" id="ARBA00022777"/>
    </source>
</evidence>
<dbReference type="InterPro" id="IPR036850">
    <property type="entry name" value="NDK-like_dom_sf"/>
</dbReference>
<protein>
    <recommendedName>
        <fullName evidence="4 12">Nucleoside diphosphate kinase</fullName>
        <shortName evidence="12">NDK</shortName>
        <shortName evidence="12">NDP kinase</shortName>
        <ecNumber evidence="3 12">2.7.4.6</ecNumber>
    </recommendedName>
    <alternativeName>
        <fullName evidence="12">Nucleoside-2-P kinase</fullName>
    </alternativeName>
</protein>
<dbReference type="InterPro" id="IPR023005">
    <property type="entry name" value="Nucleoside_diP_kinase_AS"/>
</dbReference>
<dbReference type="EMBL" id="CP030759">
    <property type="protein sequence ID" value="AXA36894.1"/>
    <property type="molecule type" value="Genomic_DNA"/>
</dbReference>
<dbReference type="SUPFAM" id="SSF54919">
    <property type="entry name" value="Nucleoside diphosphate kinase, NDK"/>
    <property type="match status" value="1"/>
</dbReference>
<dbReference type="PROSITE" id="PS51374">
    <property type="entry name" value="NDPK_LIKE"/>
    <property type="match status" value="1"/>
</dbReference>
<keyword evidence="12" id="KW-0597">Phosphoprotein</keyword>
<dbReference type="AlphaFoldDB" id="A0A2Z4Y6Q9"/>
<comment type="subcellular location">
    <subcellularLocation>
        <location evidence="12">Cytoplasm</location>
    </subcellularLocation>
</comment>
<dbReference type="Gene3D" id="3.30.70.141">
    <property type="entry name" value="Nucleoside diphosphate kinase-like domain"/>
    <property type="match status" value="1"/>
</dbReference>
<dbReference type="GO" id="GO:0006241">
    <property type="term" value="P:CTP biosynthetic process"/>
    <property type="evidence" value="ECO:0007669"/>
    <property type="project" value="UniProtKB-UniRule"/>
</dbReference>
<dbReference type="PRINTS" id="PR01243">
    <property type="entry name" value="NUCDPKINASE"/>
</dbReference>
<evidence type="ECO:0000256" key="5">
    <source>
        <dbReference type="ARBA" id="ARBA00022679"/>
    </source>
</evidence>
<sequence length="139" mass="15669">MAERTLIFVKPDGVRRGLVGEIISRFERKGLRIVAMKMLRFTRELARKHYEEHVNKPFYPALEEFVLSGPVVAMVLEGENVVEVTRKMMGATRYTEAAPGTIRGDFAFSVTENLVHGSDSPARAEVEIANFFRPDELVG</sequence>